<dbReference type="PANTHER" id="PTHR37957:SF1">
    <property type="entry name" value="PHYTASE-LIKE DOMAIN-CONTAINING PROTEIN"/>
    <property type="match status" value="1"/>
</dbReference>
<protein>
    <recommendedName>
        <fullName evidence="2">Phytase-like domain-containing protein</fullName>
    </recommendedName>
</protein>
<evidence type="ECO:0000256" key="1">
    <source>
        <dbReference type="SAM" id="SignalP"/>
    </source>
</evidence>
<evidence type="ECO:0000313" key="4">
    <source>
        <dbReference type="Proteomes" id="UP000009073"/>
    </source>
</evidence>
<reference evidence="3 4" key="2">
    <citation type="journal article" date="2011" name="Stand. Genomic Sci.">
        <title>Complete genome sequence of Tolumonas auensis type strain (TA 4).</title>
        <authorList>
            <person name="Chertkov O."/>
            <person name="Copeland A."/>
            <person name="Lucas S."/>
            <person name="Lapidus A."/>
            <person name="Berry K.W."/>
            <person name="Detter J.C."/>
            <person name="Del Rio T.G."/>
            <person name="Hammon N."/>
            <person name="Dalin E."/>
            <person name="Tice H."/>
            <person name="Pitluck S."/>
            <person name="Richardson P."/>
            <person name="Bruce D."/>
            <person name="Goodwin L."/>
            <person name="Han C."/>
            <person name="Tapia R."/>
            <person name="Saunders E."/>
            <person name="Schmutz J."/>
            <person name="Brettin T."/>
            <person name="Larimer F."/>
            <person name="Land M."/>
            <person name="Hauser L."/>
            <person name="Spring S."/>
            <person name="Rohde M."/>
            <person name="Kyrpides N.C."/>
            <person name="Ivanova N."/>
            <person name="Goker M."/>
            <person name="Beller H.R."/>
            <person name="Klenk H.P."/>
            <person name="Woyke T."/>
        </authorList>
    </citation>
    <scope>NUCLEOTIDE SEQUENCE [LARGE SCALE GENOMIC DNA]</scope>
    <source>
        <strain evidence="4">DSM 9187 / TA4</strain>
    </source>
</reference>
<dbReference type="Proteomes" id="UP000009073">
    <property type="component" value="Chromosome"/>
</dbReference>
<dbReference type="HOGENOM" id="CLU_024928_0_0_6"/>
<gene>
    <name evidence="3" type="ordered locus">Tola_0951</name>
</gene>
<name>C4LCL5_TOLAT</name>
<dbReference type="AlphaFoldDB" id="C4LCL5"/>
<feature type="signal peptide" evidence="1">
    <location>
        <begin position="1"/>
        <end position="21"/>
    </location>
</feature>
<sequence length="459" mass="49935">MKKVGLIMALSGSLSLFSATAVEVERYAIELPAEAQIPYHGLYASEFPRGIPTGLGSGLAFAGKQPDGSLLFYSLTDRGPNGDAPLWQDGKESTPTKIFMAPQFTPKMMQVRIAGGRAVASNAIELKDQQGNINGLPLPDELIGSTSETALSDALKPVTEQSERGLDTEGLVSDGQNGFWLCDEYGPFLIHVDAKGKILAKFGPTADKDEKTIASGLPNILKWRQPNRGFEGIARLPSGKIIAAVQSTLDIDGKTAKKASFIRLLELDPVTGATRMYAYPHDIDAYKKSADAKIGDMVALDDQRLLIIEQGKDADKKMRNLVYLMDLTNATDLTDKQLDGKEPEFASDRTALEKAGIHLVTKQLVLDLRAHGWNAEKAEGLTLVDNQTIAVASDNDFGLSVKVKNKEDDAKSPDDYSIDKNGQVYLEDKPVKTHFAIKASEGDEAKSQLWLFKLDKPLK</sequence>
<accession>C4LCL5</accession>
<dbReference type="OrthoDB" id="384721at2"/>
<dbReference type="eggNOG" id="COG4222">
    <property type="taxonomic scope" value="Bacteria"/>
</dbReference>
<feature type="chain" id="PRO_5002940314" description="Phytase-like domain-containing protein" evidence="1">
    <location>
        <begin position="22"/>
        <end position="459"/>
    </location>
</feature>
<reference evidence="4" key="1">
    <citation type="submission" date="2009-05" db="EMBL/GenBank/DDBJ databases">
        <title>Complete sequence of Tolumonas auensis DSM 9187.</title>
        <authorList>
            <consortium name="US DOE Joint Genome Institute"/>
            <person name="Lucas S."/>
            <person name="Copeland A."/>
            <person name="Lapidus A."/>
            <person name="Glavina del Rio T."/>
            <person name="Tice H."/>
            <person name="Bruce D."/>
            <person name="Goodwin L."/>
            <person name="Pitluck S."/>
            <person name="Chertkov O."/>
            <person name="Brettin T."/>
            <person name="Detter J.C."/>
            <person name="Han C."/>
            <person name="Larimer F."/>
            <person name="Land M."/>
            <person name="Hauser L."/>
            <person name="Kyrpides N."/>
            <person name="Mikhailova N."/>
            <person name="Spring S."/>
            <person name="Beller H."/>
        </authorList>
    </citation>
    <scope>NUCLEOTIDE SEQUENCE [LARGE SCALE GENOMIC DNA]</scope>
    <source>
        <strain evidence="4">DSM 9187 / TA4</strain>
    </source>
</reference>
<dbReference type="RefSeq" id="WP_012729178.1">
    <property type="nucleotide sequence ID" value="NC_012691.1"/>
</dbReference>
<dbReference type="EMBL" id="CP001616">
    <property type="protein sequence ID" value="ACQ92579.1"/>
    <property type="molecule type" value="Genomic_DNA"/>
</dbReference>
<organism evidence="3 4">
    <name type="scientific">Tolumonas auensis (strain DSM 9187 / NBRC 110442 / TA 4)</name>
    <dbReference type="NCBI Taxonomy" id="595494"/>
    <lineage>
        <taxon>Bacteria</taxon>
        <taxon>Pseudomonadati</taxon>
        <taxon>Pseudomonadota</taxon>
        <taxon>Gammaproteobacteria</taxon>
        <taxon>Aeromonadales</taxon>
        <taxon>Aeromonadaceae</taxon>
        <taxon>Tolumonas</taxon>
    </lineage>
</organism>
<evidence type="ECO:0000313" key="3">
    <source>
        <dbReference type="EMBL" id="ACQ92579.1"/>
    </source>
</evidence>
<keyword evidence="1" id="KW-0732">Signal</keyword>
<dbReference type="InterPro" id="IPR027372">
    <property type="entry name" value="Phytase-like_dom"/>
</dbReference>
<dbReference type="PANTHER" id="PTHR37957">
    <property type="entry name" value="BLR7070 PROTEIN"/>
    <property type="match status" value="1"/>
</dbReference>
<evidence type="ECO:0000259" key="2">
    <source>
        <dbReference type="Pfam" id="PF13449"/>
    </source>
</evidence>
<keyword evidence="4" id="KW-1185">Reference proteome</keyword>
<dbReference type="KEGG" id="tau:Tola_0951"/>
<feature type="domain" description="Phytase-like" evidence="2">
    <location>
        <begin position="71"/>
        <end position="397"/>
    </location>
</feature>
<proteinExistence type="predicted"/>
<dbReference type="STRING" id="595494.Tola_0951"/>
<dbReference type="Pfam" id="PF13449">
    <property type="entry name" value="Phytase-like"/>
    <property type="match status" value="1"/>
</dbReference>